<feature type="transmembrane region" description="Helical" evidence="7">
    <location>
        <begin position="318"/>
        <end position="341"/>
    </location>
</feature>
<keyword evidence="2" id="KW-0813">Transport</keyword>
<dbReference type="InterPro" id="IPR052031">
    <property type="entry name" value="Membrane_Transporter-Flippase"/>
</dbReference>
<dbReference type="InterPro" id="IPR048279">
    <property type="entry name" value="MdtK-like"/>
</dbReference>
<dbReference type="GO" id="GO:0042910">
    <property type="term" value="F:xenobiotic transmembrane transporter activity"/>
    <property type="evidence" value="ECO:0007669"/>
    <property type="project" value="InterPro"/>
</dbReference>
<evidence type="ECO:0000256" key="4">
    <source>
        <dbReference type="ARBA" id="ARBA00022692"/>
    </source>
</evidence>
<keyword evidence="4 7" id="KW-0812">Transmembrane</keyword>
<dbReference type="Proteomes" id="UP001065549">
    <property type="component" value="Unassembled WGS sequence"/>
</dbReference>
<keyword evidence="6 7" id="KW-0472">Membrane</keyword>
<dbReference type="PANTHER" id="PTHR43549:SF3">
    <property type="entry name" value="MULTIDRUG RESISTANCE PROTEIN YPNP-RELATED"/>
    <property type="match status" value="1"/>
</dbReference>
<dbReference type="GO" id="GO:0015297">
    <property type="term" value="F:antiporter activity"/>
    <property type="evidence" value="ECO:0007669"/>
    <property type="project" value="InterPro"/>
</dbReference>
<evidence type="ECO:0000256" key="5">
    <source>
        <dbReference type="ARBA" id="ARBA00022989"/>
    </source>
</evidence>
<comment type="subcellular location">
    <subcellularLocation>
        <location evidence="1">Cell membrane</location>
        <topology evidence="1">Multi-pass membrane protein</topology>
    </subcellularLocation>
</comment>
<sequence length="457" mass="49371">MKKKNVATIEMCNGPIFKNVLLFAVPIIIGNLMQILFSAADMVIVGNFAGENALAAVGANISFIYLIVNLFVGLSIGANIVTARYYGAQNKEEVEETVHCSVAICLVCGFFLAIMGVAVARVSLELLGTPETVINDAVTYLRICALGFPFTLIFNFIRAIMNAEGDTRFPLTCLILAGGTNIVLDLLFVLTFHLDVPGVALATVLSNGLAAALMTIHLCRKPTAINLQIRNIRFIKSKFFEIIKVGLPAGLQGVAFSISNVIVQNAVNSFGSIVVAGNTAVINLEGFLYQAMYGFYQASGTFVSQNYGAKKYARIKRVLGVCLLCAFVSGFGLSLISIVFRHGVLGFYSQQEAVIAAGVIRILVVFPLYCLCGLNDVLSGAMRGIGYSTVPLIISLLGACVLRVVWIFTVFSVQHTLVVLYLSYPVSWALTFVLHFAAFHAGYKKLRKNESAWYGSS</sequence>
<evidence type="ECO:0000256" key="3">
    <source>
        <dbReference type="ARBA" id="ARBA00022475"/>
    </source>
</evidence>
<dbReference type="InterPro" id="IPR002528">
    <property type="entry name" value="MATE_fam"/>
</dbReference>
<evidence type="ECO:0000256" key="1">
    <source>
        <dbReference type="ARBA" id="ARBA00004651"/>
    </source>
</evidence>
<reference evidence="8" key="1">
    <citation type="submission" date="2022-09" db="EMBL/GenBank/DDBJ databases">
        <title>Culturomic study of gut microbiota in children with autism spectrum disorder.</title>
        <authorList>
            <person name="Efimov B.A."/>
            <person name="Chaplin A.V."/>
            <person name="Sokolova S.R."/>
            <person name="Pikina A.P."/>
            <person name="Korzhanova M."/>
            <person name="Belova V."/>
            <person name="Korostin D."/>
        </authorList>
    </citation>
    <scope>NUCLEOTIDE SEQUENCE</scope>
    <source>
        <strain evidence="8">ASD5510</strain>
    </source>
</reference>
<dbReference type="AlphaFoldDB" id="A0A9J6QNN4"/>
<dbReference type="Pfam" id="PF01554">
    <property type="entry name" value="MatE"/>
    <property type="match status" value="2"/>
</dbReference>
<evidence type="ECO:0000256" key="6">
    <source>
        <dbReference type="ARBA" id="ARBA00023136"/>
    </source>
</evidence>
<feature type="transmembrane region" description="Helical" evidence="7">
    <location>
        <begin position="98"/>
        <end position="120"/>
    </location>
</feature>
<feature type="transmembrane region" description="Helical" evidence="7">
    <location>
        <begin position="169"/>
        <end position="192"/>
    </location>
</feature>
<evidence type="ECO:0000313" key="8">
    <source>
        <dbReference type="EMBL" id="MCU7377562.1"/>
    </source>
</evidence>
<feature type="transmembrane region" description="Helical" evidence="7">
    <location>
        <begin position="269"/>
        <end position="289"/>
    </location>
</feature>
<feature type="transmembrane region" description="Helical" evidence="7">
    <location>
        <begin position="239"/>
        <end position="263"/>
    </location>
</feature>
<feature type="transmembrane region" description="Helical" evidence="7">
    <location>
        <begin position="63"/>
        <end position="86"/>
    </location>
</feature>
<dbReference type="EMBL" id="JAOSHN010000002">
    <property type="protein sequence ID" value="MCU7377562.1"/>
    <property type="molecule type" value="Genomic_DNA"/>
</dbReference>
<dbReference type="NCBIfam" id="TIGR00797">
    <property type="entry name" value="matE"/>
    <property type="match status" value="1"/>
</dbReference>
<feature type="transmembrane region" description="Helical" evidence="7">
    <location>
        <begin position="20"/>
        <end position="43"/>
    </location>
</feature>
<evidence type="ECO:0000256" key="2">
    <source>
        <dbReference type="ARBA" id="ARBA00022448"/>
    </source>
</evidence>
<accession>A0A9J6QNN4</accession>
<feature type="transmembrane region" description="Helical" evidence="7">
    <location>
        <begin position="198"/>
        <end position="219"/>
    </location>
</feature>
<dbReference type="CDD" id="cd13138">
    <property type="entry name" value="MATE_yoeA_like"/>
    <property type="match status" value="1"/>
</dbReference>
<keyword evidence="9" id="KW-1185">Reference proteome</keyword>
<keyword evidence="5 7" id="KW-1133">Transmembrane helix</keyword>
<dbReference type="PANTHER" id="PTHR43549">
    <property type="entry name" value="MULTIDRUG RESISTANCE PROTEIN YPNP-RELATED"/>
    <property type="match status" value="1"/>
</dbReference>
<feature type="transmembrane region" description="Helical" evidence="7">
    <location>
        <begin position="384"/>
        <end position="406"/>
    </location>
</feature>
<dbReference type="PIRSF" id="PIRSF006603">
    <property type="entry name" value="DinF"/>
    <property type="match status" value="1"/>
</dbReference>
<proteinExistence type="predicted"/>
<organism evidence="8 9">
    <name type="scientific">Hominibacterium faecale</name>
    <dbReference type="NCBI Taxonomy" id="2839743"/>
    <lineage>
        <taxon>Bacteria</taxon>
        <taxon>Bacillati</taxon>
        <taxon>Bacillota</taxon>
        <taxon>Clostridia</taxon>
        <taxon>Peptostreptococcales</taxon>
        <taxon>Anaerovoracaceae</taxon>
        <taxon>Hominibacterium</taxon>
    </lineage>
</organism>
<gene>
    <name evidence="8" type="ORF">OBO34_04240</name>
</gene>
<evidence type="ECO:0000256" key="7">
    <source>
        <dbReference type="SAM" id="Phobius"/>
    </source>
</evidence>
<evidence type="ECO:0000313" key="9">
    <source>
        <dbReference type="Proteomes" id="UP001065549"/>
    </source>
</evidence>
<feature type="transmembrane region" description="Helical" evidence="7">
    <location>
        <begin position="140"/>
        <end position="157"/>
    </location>
</feature>
<name>A0A9J6QNN4_9FIRM</name>
<feature type="transmembrane region" description="Helical" evidence="7">
    <location>
        <begin position="353"/>
        <end position="372"/>
    </location>
</feature>
<comment type="caution">
    <text evidence="8">The sequence shown here is derived from an EMBL/GenBank/DDBJ whole genome shotgun (WGS) entry which is preliminary data.</text>
</comment>
<dbReference type="RefSeq" id="WP_253020137.1">
    <property type="nucleotide sequence ID" value="NZ_JAOSHN010000002.1"/>
</dbReference>
<feature type="transmembrane region" description="Helical" evidence="7">
    <location>
        <begin position="418"/>
        <end position="439"/>
    </location>
</feature>
<dbReference type="GO" id="GO:0005886">
    <property type="term" value="C:plasma membrane"/>
    <property type="evidence" value="ECO:0007669"/>
    <property type="project" value="UniProtKB-SubCell"/>
</dbReference>
<keyword evidence="3" id="KW-1003">Cell membrane</keyword>
<protein>
    <submittedName>
        <fullName evidence="8">MATE family efflux transporter</fullName>
    </submittedName>
</protein>